<keyword evidence="1" id="KW-0472">Membrane</keyword>
<evidence type="ECO:0000313" key="3">
    <source>
        <dbReference type="Proteomes" id="UP000276133"/>
    </source>
</evidence>
<dbReference type="EMBL" id="REGN01001106">
    <property type="protein sequence ID" value="RNA37005.1"/>
    <property type="molecule type" value="Genomic_DNA"/>
</dbReference>
<proteinExistence type="predicted"/>
<dbReference type="AlphaFoldDB" id="A0A3M7SMU7"/>
<comment type="caution">
    <text evidence="2">The sequence shown here is derived from an EMBL/GenBank/DDBJ whole genome shotgun (WGS) entry which is preliminary data.</text>
</comment>
<dbReference type="Proteomes" id="UP000276133">
    <property type="component" value="Unassembled WGS sequence"/>
</dbReference>
<organism evidence="2 3">
    <name type="scientific">Brachionus plicatilis</name>
    <name type="common">Marine rotifer</name>
    <name type="synonym">Brachionus muelleri</name>
    <dbReference type="NCBI Taxonomy" id="10195"/>
    <lineage>
        <taxon>Eukaryota</taxon>
        <taxon>Metazoa</taxon>
        <taxon>Spiralia</taxon>
        <taxon>Gnathifera</taxon>
        <taxon>Rotifera</taxon>
        <taxon>Eurotatoria</taxon>
        <taxon>Monogononta</taxon>
        <taxon>Pseudotrocha</taxon>
        <taxon>Ploima</taxon>
        <taxon>Brachionidae</taxon>
        <taxon>Brachionus</taxon>
    </lineage>
</organism>
<keyword evidence="3" id="KW-1185">Reference proteome</keyword>
<name>A0A3M7SMU7_BRAPC</name>
<keyword evidence="1" id="KW-1133">Transmembrane helix</keyword>
<feature type="transmembrane region" description="Helical" evidence="1">
    <location>
        <begin position="43"/>
        <end position="64"/>
    </location>
</feature>
<sequence length="77" mass="8770">MFPKRCHLGQFRLSFYQHFIKLSIDLNSLLANDGLSNSFCFNFRISVMFFFLVLLLIDFVSVLAKVSGSSEIKSSAI</sequence>
<protein>
    <submittedName>
        <fullName evidence="2">Uncharacterized protein</fullName>
    </submittedName>
</protein>
<keyword evidence="1" id="KW-0812">Transmembrane</keyword>
<gene>
    <name evidence="2" type="ORF">BpHYR1_021887</name>
</gene>
<accession>A0A3M7SMU7</accession>
<evidence type="ECO:0000256" key="1">
    <source>
        <dbReference type="SAM" id="Phobius"/>
    </source>
</evidence>
<evidence type="ECO:0000313" key="2">
    <source>
        <dbReference type="EMBL" id="RNA37005.1"/>
    </source>
</evidence>
<reference evidence="2 3" key="1">
    <citation type="journal article" date="2018" name="Sci. Rep.">
        <title>Genomic signatures of local adaptation to the degree of environmental predictability in rotifers.</title>
        <authorList>
            <person name="Franch-Gras L."/>
            <person name="Hahn C."/>
            <person name="Garcia-Roger E.M."/>
            <person name="Carmona M.J."/>
            <person name="Serra M."/>
            <person name="Gomez A."/>
        </authorList>
    </citation>
    <scope>NUCLEOTIDE SEQUENCE [LARGE SCALE GENOMIC DNA]</scope>
    <source>
        <strain evidence="2">HYR1</strain>
    </source>
</reference>